<reference evidence="2 4" key="1">
    <citation type="journal article" date="2011" name="Nature">
        <title>The Medicago genome provides insight into the evolution of rhizobial symbioses.</title>
        <authorList>
            <person name="Young N.D."/>
            <person name="Debelle F."/>
            <person name="Oldroyd G.E."/>
            <person name="Geurts R."/>
            <person name="Cannon S.B."/>
            <person name="Udvardi M.K."/>
            <person name="Benedito V.A."/>
            <person name="Mayer K.F."/>
            <person name="Gouzy J."/>
            <person name="Schoof H."/>
            <person name="Van de Peer Y."/>
            <person name="Proost S."/>
            <person name="Cook D.R."/>
            <person name="Meyers B.C."/>
            <person name="Spannagl M."/>
            <person name="Cheung F."/>
            <person name="De Mita S."/>
            <person name="Krishnakumar V."/>
            <person name="Gundlach H."/>
            <person name="Zhou S."/>
            <person name="Mudge J."/>
            <person name="Bharti A.K."/>
            <person name="Murray J.D."/>
            <person name="Naoumkina M.A."/>
            <person name="Rosen B."/>
            <person name="Silverstein K.A."/>
            <person name="Tang H."/>
            <person name="Rombauts S."/>
            <person name="Zhao P.X."/>
            <person name="Zhou P."/>
            <person name="Barbe V."/>
            <person name="Bardou P."/>
            <person name="Bechner M."/>
            <person name="Bellec A."/>
            <person name="Berger A."/>
            <person name="Berges H."/>
            <person name="Bidwell S."/>
            <person name="Bisseling T."/>
            <person name="Choisne N."/>
            <person name="Couloux A."/>
            <person name="Denny R."/>
            <person name="Deshpande S."/>
            <person name="Dai X."/>
            <person name="Doyle J.J."/>
            <person name="Dudez A.M."/>
            <person name="Farmer A.D."/>
            <person name="Fouteau S."/>
            <person name="Franken C."/>
            <person name="Gibelin C."/>
            <person name="Gish J."/>
            <person name="Goldstein S."/>
            <person name="Gonzalez A.J."/>
            <person name="Green P.J."/>
            <person name="Hallab A."/>
            <person name="Hartog M."/>
            <person name="Hua A."/>
            <person name="Humphray S.J."/>
            <person name="Jeong D.H."/>
            <person name="Jing Y."/>
            <person name="Jocker A."/>
            <person name="Kenton S.M."/>
            <person name="Kim D.J."/>
            <person name="Klee K."/>
            <person name="Lai H."/>
            <person name="Lang C."/>
            <person name="Lin S."/>
            <person name="Macmil S.L."/>
            <person name="Magdelenat G."/>
            <person name="Matthews L."/>
            <person name="McCorrison J."/>
            <person name="Monaghan E.L."/>
            <person name="Mun J.H."/>
            <person name="Najar F.Z."/>
            <person name="Nicholson C."/>
            <person name="Noirot C."/>
            <person name="O'Bleness M."/>
            <person name="Paule C.R."/>
            <person name="Poulain J."/>
            <person name="Prion F."/>
            <person name="Qin B."/>
            <person name="Qu C."/>
            <person name="Retzel E.F."/>
            <person name="Riddle C."/>
            <person name="Sallet E."/>
            <person name="Samain S."/>
            <person name="Samson N."/>
            <person name="Sanders I."/>
            <person name="Saurat O."/>
            <person name="Scarpelli C."/>
            <person name="Schiex T."/>
            <person name="Segurens B."/>
            <person name="Severin A.J."/>
            <person name="Sherrier D.J."/>
            <person name="Shi R."/>
            <person name="Sims S."/>
            <person name="Singer S.R."/>
            <person name="Sinharoy S."/>
            <person name="Sterck L."/>
            <person name="Viollet A."/>
            <person name="Wang B.B."/>
            <person name="Wang K."/>
            <person name="Wang M."/>
            <person name="Wang X."/>
            <person name="Warfsmann J."/>
            <person name="Weissenbach J."/>
            <person name="White D.D."/>
            <person name="White J.D."/>
            <person name="Wiley G.B."/>
            <person name="Wincker P."/>
            <person name="Xing Y."/>
            <person name="Yang L."/>
            <person name="Yao Z."/>
            <person name="Ying F."/>
            <person name="Zhai J."/>
            <person name="Zhou L."/>
            <person name="Zuber A."/>
            <person name="Denarie J."/>
            <person name="Dixon R.A."/>
            <person name="May G.D."/>
            <person name="Schwartz D.C."/>
            <person name="Rogers J."/>
            <person name="Quetier F."/>
            <person name="Town C.D."/>
            <person name="Roe B.A."/>
        </authorList>
    </citation>
    <scope>NUCLEOTIDE SEQUENCE [LARGE SCALE GENOMIC DNA]</scope>
    <source>
        <strain evidence="2">A17</strain>
        <strain evidence="3 4">cv. Jemalong A17</strain>
    </source>
</reference>
<keyword evidence="4" id="KW-1185">Reference proteome</keyword>
<evidence type="ECO:0000313" key="4">
    <source>
        <dbReference type="Proteomes" id="UP000002051"/>
    </source>
</evidence>
<protein>
    <submittedName>
        <fullName evidence="2 3">Uncharacterized protein</fullName>
    </submittedName>
</protein>
<accession>A0A072VHD1</accession>
<organism evidence="2 4">
    <name type="scientific">Medicago truncatula</name>
    <name type="common">Barrel medic</name>
    <name type="synonym">Medicago tribuloides</name>
    <dbReference type="NCBI Taxonomy" id="3880"/>
    <lineage>
        <taxon>Eukaryota</taxon>
        <taxon>Viridiplantae</taxon>
        <taxon>Streptophyta</taxon>
        <taxon>Embryophyta</taxon>
        <taxon>Tracheophyta</taxon>
        <taxon>Spermatophyta</taxon>
        <taxon>Magnoliopsida</taxon>
        <taxon>eudicotyledons</taxon>
        <taxon>Gunneridae</taxon>
        <taxon>Pentapetalae</taxon>
        <taxon>rosids</taxon>
        <taxon>fabids</taxon>
        <taxon>Fabales</taxon>
        <taxon>Fabaceae</taxon>
        <taxon>Papilionoideae</taxon>
        <taxon>50 kb inversion clade</taxon>
        <taxon>NPAAA clade</taxon>
        <taxon>Hologalegina</taxon>
        <taxon>IRL clade</taxon>
        <taxon>Trifolieae</taxon>
        <taxon>Medicago</taxon>
    </lineage>
</organism>
<reference evidence="2 4" key="2">
    <citation type="journal article" date="2014" name="BMC Genomics">
        <title>An improved genome release (version Mt4.0) for the model legume Medicago truncatula.</title>
        <authorList>
            <person name="Tang H."/>
            <person name="Krishnakumar V."/>
            <person name="Bidwell S."/>
            <person name="Rosen B."/>
            <person name="Chan A."/>
            <person name="Zhou S."/>
            <person name="Gentzbittel L."/>
            <person name="Childs K.L."/>
            <person name="Yandell M."/>
            <person name="Gundlach H."/>
            <person name="Mayer K.F."/>
            <person name="Schwartz D.C."/>
            <person name="Town C.D."/>
        </authorList>
    </citation>
    <scope>GENOME REANNOTATION</scope>
    <source>
        <strain evidence="2">A17</strain>
        <strain evidence="3 4">cv. Jemalong A17</strain>
    </source>
</reference>
<reference evidence="3" key="3">
    <citation type="submission" date="2015-04" db="UniProtKB">
        <authorList>
            <consortium name="EnsemblPlants"/>
        </authorList>
    </citation>
    <scope>IDENTIFICATION</scope>
    <source>
        <strain evidence="3">cv. Jemalong A17</strain>
    </source>
</reference>
<dbReference type="Proteomes" id="UP000002051">
    <property type="component" value="Unassembled WGS sequence"/>
</dbReference>
<evidence type="ECO:0000313" key="2">
    <source>
        <dbReference type="EMBL" id="KEH41409.1"/>
    </source>
</evidence>
<dbReference type="EMBL" id="CM001217">
    <property type="protein sequence ID" value="KEH41409.1"/>
    <property type="molecule type" value="Genomic_DNA"/>
</dbReference>
<dbReference type="EnsemblPlants" id="KEH41409">
    <property type="protein sequence ID" value="KEH41409"/>
    <property type="gene ID" value="MTR_1g050475"/>
</dbReference>
<sequence length="90" mass="10028">MSFSNQEPGRSTQRCEGTLRNQATNIGRVTNSVNRITFQGDDCEGIRGSRRGELEKNGLEGSLNERMVKLDIQSMVGLTPERELKLGVLF</sequence>
<feature type="region of interest" description="Disordered" evidence="1">
    <location>
        <begin position="1"/>
        <end position="23"/>
    </location>
</feature>
<evidence type="ECO:0000256" key="1">
    <source>
        <dbReference type="SAM" id="MobiDB-lite"/>
    </source>
</evidence>
<evidence type="ECO:0000313" key="3">
    <source>
        <dbReference type="EnsemblPlants" id="KEH41409"/>
    </source>
</evidence>
<gene>
    <name evidence="2" type="ordered locus">MTR_1g050475</name>
</gene>
<name>A0A072VHD1_MEDTR</name>
<dbReference type="AlphaFoldDB" id="A0A072VHD1"/>
<proteinExistence type="predicted"/>
<dbReference type="HOGENOM" id="CLU_2444138_0_0_1"/>